<evidence type="ECO:0000313" key="2">
    <source>
        <dbReference type="EMBL" id="MBB5481341.1"/>
    </source>
</evidence>
<dbReference type="RefSeq" id="WP_221309961.1">
    <property type="nucleotide sequence ID" value="NZ_BMNF01000004.1"/>
</dbReference>
<dbReference type="SUPFAM" id="SSF52507">
    <property type="entry name" value="Homo-oligomeric flavin-containing Cys decarboxylases, HFCD"/>
    <property type="match status" value="1"/>
</dbReference>
<dbReference type="PANTHER" id="PTHR14359:SF6">
    <property type="entry name" value="PHOSPHOPANTOTHENOYLCYSTEINE DECARBOXYLASE"/>
    <property type="match status" value="1"/>
</dbReference>
<feature type="domain" description="Flavoprotein" evidence="1">
    <location>
        <begin position="19"/>
        <end position="121"/>
    </location>
</feature>
<evidence type="ECO:0000259" key="1">
    <source>
        <dbReference type="Pfam" id="PF02441"/>
    </source>
</evidence>
<reference evidence="2 3" key="1">
    <citation type="submission" date="2020-08" db="EMBL/GenBank/DDBJ databases">
        <title>Sequencing the genomes of 1000 actinobacteria strains.</title>
        <authorList>
            <person name="Klenk H.-P."/>
        </authorList>
    </citation>
    <scope>NUCLEOTIDE SEQUENCE [LARGE SCALE GENOMIC DNA]</scope>
    <source>
        <strain evidence="2 3">DSM 103125</strain>
    </source>
</reference>
<dbReference type="GO" id="GO:0010181">
    <property type="term" value="F:FMN binding"/>
    <property type="evidence" value="ECO:0007669"/>
    <property type="project" value="TreeGrafter"/>
</dbReference>
<dbReference type="GO" id="GO:0071513">
    <property type="term" value="C:phosphopantothenoylcysteine decarboxylase complex"/>
    <property type="evidence" value="ECO:0007669"/>
    <property type="project" value="TreeGrafter"/>
</dbReference>
<dbReference type="EMBL" id="JACHDP010000001">
    <property type="protein sequence ID" value="MBB5481341.1"/>
    <property type="molecule type" value="Genomic_DNA"/>
</dbReference>
<proteinExistence type="predicted"/>
<comment type="caution">
    <text evidence="2">The sequence shown here is derived from an EMBL/GenBank/DDBJ whole genome shotgun (WGS) entry which is preliminary data.</text>
</comment>
<dbReference type="InterPro" id="IPR036551">
    <property type="entry name" value="Flavin_trans-like"/>
</dbReference>
<dbReference type="Gene3D" id="3.40.50.1950">
    <property type="entry name" value="Flavin prenyltransferase-like"/>
    <property type="match status" value="1"/>
</dbReference>
<sequence length="211" mass="22688">MSAPPPPEFLQAPELRLERLLLVVTGSASASNVPNWLNWLRDTYADLDVAVVATRSALRFVTRDALALRTDHPVVVDAWDDCTRARHVEHAQWADGILVYPATFHFVARFALGLADSPALLTLQCTSAAIGLAPALPPGGLDSPAFQRHWATLAEQRNIALVPPMPARSLTTGRDDGWVCPPLPEALRRLEERRLGLVGGVEAVLAGGAAA</sequence>
<dbReference type="InterPro" id="IPR003382">
    <property type="entry name" value="Flavoprotein"/>
</dbReference>
<name>A0A840WEC0_9ACTN</name>
<keyword evidence="3" id="KW-1185">Reference proteome</keyword>
<accession>A0A840WEC0</accession>
<evidence type="ECO:0000313" key="3">
    <source>
        <dbReference type="Proteomes" id="UP000586947"/>
    </source>
</evidence>
<gene>
    <name evidence="2" type="ORF">HNR20_005846</name>
</gene>
<dbReference type="GO" id="GO:0004633">
    <property type="term" value="F:phosphopantothenoylcysteine decarboxylase activity"/>
    <property type="evidence" value="ECO:0007669"/>
    <property type="project" value="TreeGrafter"/>
</dbReference>
<dbReference type="PANTHER" id="PTHR14359">
    <property type="entry name" value="HOMO-OLIGOMERIC FLAVIN CONTAINING CYS DECARBOXYLASE FAMILY"/>
    <property type="match status" value="1"/>
</dbReference>
<dbReference type="Proteomes" id="UP000586947">
    <property type="component" value="Unassembled WGS sequence"/>
</dbReference>
<organism evidence="2 3">
    <name type="scientific">Micromonospora parathelypteridis</name>
    <dbReference type="NCBI Taxonomy" id="1839617"/>
    <lineage>
        <taxon>Bacteria</taxon>
        <taxon>Bacillati</taxon>
        <taxon>Actinomycetota</taxon>
        <taxon>Actinomycetes</taxon>
        <taxon>Micromonosporales</taxon>
        <taxon>Micromonosporaceae</taxon>
        <taxon>Micromonospora</taxon>
    </lineage>
</organism>
<protein>
    <submittedName>
        <fullName evidence="2">Phosphopantothenoylcysteine synthetase/decarboxylase</fullName>
    </submittedName>
</protein>
<dbReference type="GO" id="GO:0015937">
    <property type="term" value="P:coenzyme A biosynthetic process"/>
    <property type="evidence" value="ECO:0007669"/>
    <property type="project" value="TreeGrafter"/>
</dbReference>
<dbReference type="AlphaFoldDB" id="A0A840WEC0"/>
<dbReference type="Pfam" id="PF02441">
    <property type="entry name" value="Flavoprotein"/>
    <property type="match status" value="1"/>
</dbReference>